<evidence type="ECO:0000313" key="18">
    <source>
        <dbReference type="RefSeq" id="XP_030536439.2"/>
    </source>
</evidence>
<dbReference type="InterPro" id="IPR003616">
    <property type="entry name" value="Post-SET_dom"/>
</dbReference>
<dbReference type="GO" id="GO:0006357">
    <property type="term" value="P:regulation of transcription by RNA polymerase II"/>
    <property type="evidence" value="ECO:0007669"/>
    <property type="project" value="TreeGrafter"/>
</dbReference>
<keyword evidence="2" id="KW-0489">Methyltransferase</keyword>
<dbReference type="CDD" id="cd20142">
    <property type="entry name" value="PWWP_AtATX1-like"/>
    <property type="match status" value="1"/>
</dbReference>
<evidence type="ECO:0000256" key="3">
    <source>
        <dbReference type="ARBA" id="ARBA00022679"/>
    </source>
</evidence>
<dbReference type="GO" id="GO:0000785">
    <property type="term" value="C:chromatin"/>
    <property type="evidence" value="ECO:0007669"/>
    <property type="project" value="TreeGrafter"/>
</dbReference>
<dbReference type="InterPro" id="IPR011011">
    <property type="entry name" value="Znf_FYVE_PHD"/>
</dbReference>
<dbReference type="Pfam" id="PF05965">
    <property type="entry name" value="FYRC"/>
    <property type="match status" value="1"/>
</dbReference>
<dbReference type="PANTHER" id="PTHR13793">
    <property type="entry name" value="PHD FINGER PROTEINS"/>
    <property type="match status" value="1"/>
</dbReference>
<evidence type="ECO:0000256" key="10">
    <source>
        <dbReference type="PROSITE-ProRule" id="PRU00146"/>
    </source>
</evidence>
<dbReference type="InterPro" id="IPR003888">
    <property type="entry name" value="FYrich_N"/>
</dbReference>
<feature type="region of interest" description="Disordered" evidence="11">
    <location>
        <begin position="60"/>
        <end position="83"/>
    </location>
</feature>
<dbReference type="PROSITE" id="PS50868">
    <property type="entry name" value="POST_SET"/>
    <property type="match status" value="1"/>
</dbReference>
<dbReference type="InterPro" id="IPR013083">
    <property type="entry name" value="Znf_RING/FYVE/PHD"/>
</dbReference>
<dbReference type="KEGG" id="rarg:115745176"/>
<dbReference type="CDD" id="cd15662">
    <property type="entry name" value="ePHD_ATX1_2_like"/>
    <property type="match status" value="1"/>
</dbReference>
<evidence type="ECO:0000256" key="2">
    <source>
        <dbReference type="ARBA" id="ARBA00022603"/>
    </source>
</evidence>
<dbReference type="SMART" id="SM00541">
    <property type="entry name" value="FYRN"/>
    <property type="match status" value="1"/>
</dbReference>
<comment type="subcellular location">
    <subcellularLocation>
        <location evidence="1">Nucleus</location>
    </subcellularLocation>
</comment>
<dbReference type="GO" id="GO:0008270">
    <property type="term" value="F:zinc ion binding"/>
    <property type="evidence" value="ECO:0007669"/>
    <property type="project" value="UniProtKB-KW"/>
</dbReference>
<dbReference type="InterPro" id="IPR019786">
    <property type="entry name" value="Zinc_finger_PHD-type_CS"/>
</dbReference>
<dbReference type="CDD" id="cd10518">
    <property type="entry name" value="SET_SETD1-like"/>
    <property type="match status" value="1"/>
</dbReference>
<evidence type="ECO:0000313" key="19">
    <source>
        <dbReference type="RefSeq" id="XP_030536440.2"/>
    </source>
</evidence>
<evidence type="ECO:0000313" key="17">
    <source>
        <dbReference type="Proteomes" id="UP000827889"/>
    </source>
</evidence>
<dbReference type="SMART" id="SM00249">
    <property type="entry name" value="PHD"/>
    <property type="match status" value="2"/>
</dbReference>
<evidence type="ECO:0000259" key="13">
    <source>
        <dbReference type="PROSITE" id="PS50280"/>
    </source>
</evidence>
<feature type="domain" description="Post-SET" evidence="15">
    <location>
        <begin position="1081"/>
        <end position="1097"/>
    </location>
</feature>
<dbReference type="PROSITE" id="PS01359">
    <property type="entry name" value="ZF_PHD_1"/>
    <property type="match status" value="1"/>
</dbReference>
<proteinExistence type="predicted"/>
<keyword evidence="17" id="KW-1185">Reference proteome</keyword>
<dbReference type="InterPro" id="IPR000313">
    <property type="entry name" value="PWWP_dom"/>
</dbReference>
<feature type="domain" description="SET" evidence="13">
    <location>
        <begin position="957"/>
        <end position="1075"/>
    </location>
</feature>
<accession>A0A8B8PNW5</accession>
<keyword evidence="4" id="KW-0949">S-adenosyl-L-methionine</keyword>
<evidence type="ECO:0000259" key="12">
    <source>
        <dbReference type="PROSITE" id="PS50016"/>
    </source>
</evidence>
<dbReference type="InterPro" id="IPR042010">
    <property type="entry name" value="ATX1/2_PHD"/>
</dbReference>
<evidence type="ECO:0000259" key="15">
    <source>
        <dbReference type="PROSITE" id="PS50868"/>
    </source>
</evidence>
<dbReference type="SMART" id="SM00293">
    <property type="entry name" value="PWWP"/>
    <property type="match status" value="1"/>
</dbReference>
<dbReference type="Pfam" id="PF05964">
    <property type="entry name" value="FYRN"/>
    <property type="match status" value="1"/>
</dbReference>
<evidence type="ECO:0000256" key="8">
    <source>
        <dbReference type="ARBA" id="ARBA00022853"/>
    </source>
</evidence>
<name>A0A8B8PNW5_9MYRT</name>
<feature type="domain" description="PWWP" evidence="14">
    <location>
        <begin position="341"/>
        <end position="404"/>
    </location>
</feature>
<evidence type="ECO:0000256" key="7">
    <source>
        <dbReference type="ARBA" id="ARBA00022833"/>
    </source>
</evidence>
<dbReference type="Gene3D" id="3.30.40.10">
    <property type="entry name" value="Zinc/RING finger domain, C3HC4 (zinc finger)"/>
    <property type="match status" value="2"/>
</dbReference>
<dbReference type="GO" id="GO:0042800">
    <property type="term" value="F:histone H3K4 methyltransferase activity"/>
    <property type="evidence" value="ECO:0007669"/>
    <property type="project" value="UniProtKB-ARBA"/>
</dbReference>
<dbReference type="Gene3D" id="2.170.270.10">
    <property type="entry name" value="SET domain"/>
    <property type="match status" value="1"/>
</dbReference>
<dbReference type="Gene3D" id="2.30.30.140">
    <property type="match status" value="2"/>
</dbReference>
<dbReference type="Pfam" id="PF00856">
    <property type="entry name" value="SET"/>
    <property type="match status" value="1"/>
</dbReference>
<dbReference type="InterPro" id="IPR047365">
    <property type="entry name" value="Tudor_AtPTM-like"/>
</dbReference>
<dbReference type="PROSITE" id="PS51543">
    <property type="entry name" value="FYRC"/>
    <property type="match status" value="1"/>
</dbReference>
<dbReference type="Pfam" id="PF13831">
    <property type="entry name" value="PHD_2"/>
    <property type="match status" value="1"/>
</dbReference>
<protein>
    <submittedName>
        <fullName evidence="18 19">Histone H3-lysine(4) N-trimethyltransferase ATX1</fullName>
    </submittedName>
</protein>
<dbReference type="InterPro" id="IPR034732">
    <property type="entry name" value="EPHD"/>
</dbReference>
<dbReference type="InterPro" id="IPR002999">
    <property type="entry name" value="Tudor"/>
</dbReference>
<reference evidence="17 18" key="1">
    <citation type="submission" date="2025-05" db="UniProtKB">
        <authorList>
            <consortium name="RefSeq"/>
        </authorList>
    </citation>
    <scope>NUCLEOTIDE SEQUENCE [LARGE SCALE GENOMIC DNA]</scope>
    <source>
        <tissue evidence="18 19">Leaf</tissue>
    </source>
</reference>
<keyword evidence="5" id="KW-0479">Metal-binding</keyword>
<dbReference type="InterPro" id="IPR041956">
    <property type="entry name" value="ATX1/2_ePHD"/>
</dbReference>
<dbReference type="CDD" id="cd20404">
    <property type="entry name" value="Tudor_Agenet_AtEML-like"/>
    <property type="match status" value="1"/>
</dbReference>
<dbReference type="GO" id="GO:0032259">
    <property type="term" value="P:methylation"/>
    <property type="evidence" value="ECO:0007669"/>
    <property type="project" value="UniProtKB-KW"/>
</dbReference>
<dbReference type="GeneID" id="115745176"/>
<dbReference type="Proteomes" id="UP000827889">
    <property type="component" value="Chromosome 1"/>
</dbReference>
<feature type="region of interest" description="Disordered" evidence="11">
    <location>
        <begin position="184"/>
        <end position="224"/>
    </location>
</feature>
<feature type="region of interest" description="Disordered" evidence="11">
    <location>
        <begin position="1"/>
        <end position="21"/>
    </location>
</feature>
<dbReference type="SMART" id="SM00542">
    <property type="entry name" value="FYRC"/>
    <property type="match status" value="1"/>
</dbReference>
<feature type="domain" description="PHD-type" evidence="16">
    <location>
        <begin position="708"/>
        <end position="833"/>
    </location>
</feature>
<dbReference type="InterPro" id="IPR001214">
    <property type="entry name" value="SET_dom"/>
</dbReference>
<feature type="region of interest" description="Disordered" evidence="11">
    <location>
        <begin position="445"/>
        <end position="470"/>
    </location>
</feature>
<sequence>MAFPARQSEATEEDTNVDAHTATPVRYLSLDDVYSATTPNLTARGSSALMSKKIKARKLPSISDQSDGPEVEIDRVDDHPINGDCKGNDSGTLSFRRHHLKGNVPLVRVYSRRSERPICNTDYPTMLDRLIARAEAESRLPIKTEFCDDFEMDEGINFSKSKSEISPHKKRKCGSGELAKLGVRSNDLHNMGGPRLRENRKPNSNSYCDQRKRKKRDSSVGDNVKGLPTKKRWVRLSLDDADPKIFIGLQCKVFWPLDTDWYPGSILGYDSETNKHHVKYEDGDKEDLVLVNEKIKFYLSPNEVRQLNLKYSIKSMDSDACDYEEMVVLAASLDDCQEPEPGDIVWAKLTGHAMWPGLVVDDSHISAHGILKKTSVGRSVSVQFFGTHDFARLRTKQVISFLRGLLSSLHLKCKKPRFVRALEEAKTYLSEQKLPRRMLLLQSGRTTDGCGTASDEDGESGDSAEDCMSNENGQRKLEGLGTLPYVLGDLQVISLGKIVRDSEFFQDGKYIWPEGYTAVRKFTSIKDPRVRASYKMEVLRNPELKIRPLFRVTLDSGEQFKGSTPSACWDKIYKRLKKACSSLADGAEAGVETMFKRGSDMFGFSNPKVAKLIQCLSKSRHLTKFSMSKLASGKFRDFPVGYRPVRVEWKDLDKCNVCHMDEEYANNLFLQCDKCRMMVHAKCYGELEPVDGVLWLCNLCHPGAPDPLPPCCLCPVIGGAMKPTTDGRWAHLACAMWIPETCLSDVKRMEPIDGISRINKDRWKLLCSICGVQYGACIQCSNNTCRVAYHPLCARAAGLCVELEDEERLHLLSIDDEDEEHCIRLLSFCKKHRQPSNERPALDEHINQVERQCSNYDPPSNPSGCARCEPYSSFGRRGRKEPEALAAASLKRLFVENQPYLVGGYSQHLLAGLPSNGVVVSKYSSRLHKLGSHQVDTSDSVSSMAEKYKFMRQTFRKRLAFGKSGIHGFGIFAKQPHRAGDMVIEYTGELVRPPIADRRENFIYNSLVGAGTYMFRIDDERVIDATRAGSIAHLINHSCEPNCYSRVISVNGDEHIIIFAKRDIERWEELTYDYRFFSIDEQLACYCGFPGCRGVVNDTEAEEQAAKLHVPRSDLVEWKGD</sequence>
<dbReference type="AlphaFoldDB" id="A0A8B8PNW5"/>
<evidence type="ECO:0000256" key="6">
    <source>
        <dbReference type="ARBA" id="ARBA00022771"/>
    </source>
</evidence>
<gene>
    <name evidence="18 19" type="primary">LOC115745176</name>
</gene>
<dbReference type="Pfam" id="PF13832">
    <property type="entry name" value="zf-HC5HC2H_2"/>
    <property type="match status" value="1"/>
</dbReference>
<dbReference type="PROSITE" id="PS50280">
    <property type="entry name" value="SET"/>
    <property type="match status" value="1"/>
</dbReference>
<evidence type="ECO:0000256" key="9">
    <source>
        <dbReference type="ARBA" id="ARBA00023242"/>
    </source>
</evidence>
<dbReference type="PROSITE" id="PS50016">
    <property type="entry name" value="ZF_PHD_2"/>
    <property type="match status" value="1"/>
</dbReference>
<evidence type="ECO:0000256" key="5">
    <source>
        <dbReference type="ARBA" id="ARBA00022723"/>
    </source>
</evidence>
<dbReference type="Pfam" id="PF21743">
    <property type="entry name" value="PTM_DIR17_Tudor"/>
    <property type="match status" value="1"/>
</dbReference>
<keyword evidence="3" id="KW-0808">Transferase</keyword>
<dbReference type="RefSeq" id="XP_030536440.2">
    <property type="nucleotide sequence ID" value="XM_030680580.2"/>
</dbReference>
<evidence type="ECO:0000259" key="14">
    <source>
        <dbReference type="PROSITE" id="PS50812"/>
    </source>
</evidence>
<feature type="domain" description="PHD-type" evidence="12">
    <location>
        <begin position="652"/>
        <end position="703"/>
    </location>
</feature>
<organism evidence="17 18">
    <name type="scientific">Rhodamnia argentea</name>
    <dbReference type="NCBI Taxonomy" id="178133"/>
    <lineage>
        <taxon>Eukaryota</taxon>
        <taxon>Viridiplantae</taxon>
        <taxon>Streptophyta</taxon>
        <taxon>Embryophyta</taxon>
        <taxon>Tracheophyta</taxon>
        <taxon>Spermatophyta</taxon>
        <taxon>Magnoliopsida</taxon>
        <taxon>eudicotyledons</taxon>
        <taxon>Gunneridae</taxon>
        <taxon>Pentapetalae</taxon>
        <taxon>rosids</taxon>
        <taxon>malvids</taxon>
        <taxon>Myrtales</taxon>
        <taxon>Myrtaceae</taxon>
        <taxon>Myrtoideae</taxon>
        <taxon>Myrteae</taxon>
        <taxon>Australasian group</taxon>
        <taxon>Rhodamnia</taxon>
    </lineage>
</organism>
<dbReference type="InterPro" id="IPR019787">
    <property type="entry name" value="Znf_PHD-finger"/>
</dbReference>
<evidence type="ECO:0000256" key="1">
    <source>
        <dbReference type="ARBA" id="ARBA00004123"/>
    </source>
</evidence>
<dbReference type="InterPro" id="IPR003889">
    <property type="entry name" value="FYrich_C"/>
</dbReference>
<dbReference type="GO" id="GO:0010228">
    <property type="term" value="P:vegetative to reproductive phase transition of meristem"/>
    <property type="evidence" value="ECO:0007669"/>
    <property type="project" value="UniProtKB-ARBA"/>
</dbReference>
<dbReference type="GO" id="GO:0048188">
    <property type="term" value="C:Set1C/COMPASS complex"/>
    <property type="evidence" value="ECO:0007669"/>
    <property type="project" value="UniProtKB-ARBA"/>
</dbReference>
<dbReference type="InterPro" id="IPR050701">
    <property type="entry name" value="Histone_Mod_Regulator"/>
</dbReference>
<keyword evidence="8" id="KW-0156">Chromatin regulator</keyword>
<dbReference type="SMART" id="SM00317">
    <property type="entry name" value="SET"/>
    <property type="match status" value="1"/>
</dbReference>
<dbReference type="InterPro" id="IPR046341">
    <property type="entry name" value="SET_dom_sf"/>
</dbReference>
<evidence type="ECO:0000256" key="11">
    <source>
        <dbReference type="SAM" id="MobiDB-lite"/>
    </source>
</evidence>
<dbReference type="PANTHER" id="PTHR13793:SF140">
    <property type="entry name" value="HISTONE-LYSINE N-METHYLTRANSFERASE ATX2"/>
    <property type="match status" value="1"/>
</dbReference>
<dbReference type="SMART" id="SM00333">
    <property type="entry name" value="TUDOR"/>
    <property type="match status" value="1"/>
</dbReference>
<dbReference type="RefSeq" id="XP_030536439.2">
    <property type="nucleotide sequence ID" value="XM_030680579.2"/>
</dbReference>
<dbReference type="PROSITE" id="PS50812">
    <property type="entry name" value="PWWP"/>
    <property type="match status" value="1"/>
</dbReference>
<dbReference type="SUPFAM" id="SSF63748">
    <property type="entry name" value="Tudor/PWWP/MBT"/>
    <property type="match status" value="2"/>
</dbReference>
<dbReference type="PROSITE" id="PS51805">
    <property type="entry name" value="EPHD"/>
    <property type="match status" value="1"/>
</dbReference>
<feature type="compositionally biased region" description="Acidic residues" evidence="11">
    <location>
        <begin position="454"/>
        <end position="465"/>
    </location>
</feature>
<dbReference type="InterPro" id="IPR001965">
    <property type="entry name" value="Znf_PHD"/>
</dbReference>
<feature type="compositionally biased region" description="Basic and acidic residues" evidence="11">
    <location>
        <begin position="72"/>
        <end position="81"/>
    </location>
</feature>
<dbReference type="PROSITE" id="PS51542">
    <property type="entry name" value="FYRN"/>
    <property type="match status" value="1"/>
</dbReference>
<dbReference type="GO" id="GO:0040029">
    <property type="term" value="P:epigenetic regulation of gene expression"/>
    <property type="evidence" value="ECO:0007669"/>
    <property type="project" value="UniProtKB-ARBA"/>
</dbReference>
<dbReference type="Pfam" id="PF00855">
    <property type="entry name" value="PWWP"/>
    <property type="match status" value="1"/>
</dbReference>
<dbReference type="Gene3D" id="3.30.160.360">
    <property type="match status" value="1"/>
</dbReference>
<keyword evidence="7" id="KW-0862">Zinc</keyword>
<dbReference type="SUPFAM" id="SSF82199">
    <property type="entry name" value="SET domain"/>
    <property type="match status" value="1"/>
</dbReference>
<evidence type="ECO:0000256" key="4">
    <source>
        <dbReference type="ARBA" id="ARBA00022691"/>
    </source>
</evidence>
<dbReference type="CDD" id="cd15494">
    <property type="entry name" value="PHD_ATX1_2_like"/>
    <property type="match status" value="1"/>
</dbReference>
<keyword evidence="9" id="KW-0539">Nucleus</keyword>
<evidence type="ECO:0000259" key="16">
    <source>
        <dbReference type="PROSITE" id="PS51805"/>
    </source>
</evidence>
<dbReference type="SUPFAM" id="SSF57903">
    <property type="entry name" value="FYVE/PHD zinc finger"/>
    <property type="match status" value="1"/>
</dbReference>
<keyword evidence="6 10" id="KW-0863">Zinc-finger</keyword>